<name>A0A3M0H341_9CORY</name>
<dbReference type="Proteomes" id="UP001518680">
    <property type="component" value="Unassembled WGS sequence"/>
</dbReference>
<evidence type="ECO:0000256" key="1">
    <source>
        <dbReference type="SAM" id="MobiDB-lite"/>
    </source>
</evidence>
<proteinExistence type="predicted"/>
<keyword evidence="2" id="KW-1133">Transmembrane helix</keyword>
<feature type="transmembrane region" description="Helical" evidence="2">
    <location>
        <begin position="55"/>
        <end position="79"/>
    </location>
</feature>
<evidence type="ECO:0000313" key="5">
    <source>
        <dbReference type="Proteomes" id="UP000270649"/>
    </source>
</evidence>
<dbReference type="EMBL" id="JAACBX020000001">
    <property type="protein sequence ID" value="MBM0243026.1"/>
    <property type="molecule type" value="Genomic_DNA"/>
</dbReference>
<dbReference type="OrthoDB" id="4428098at2"/>
<keyword evidence="6" id="KW-1185">Reference proteome</keyword>
<reference evidence="3 6" key="2">
    <citation type="submission" date="2021-01" db="EMBL/GenBank/DDBJ databases">
        <title>Complete genome sequences of Corynebacterium macginleyi strains isolated from infectious keratitis.</title>
        <authorList>
            <person name="Sagerfors S."/>
            <person name="Poehlein A."/>
            <person name="Soderquist B."/>
            <person name="Bruggemann H."/>
        </authorList>
    </citation>
    <scope>NUCLEOTIDE SEQUENCE [LARGE SCALE GENOMIC DNA]</scope>
    <source>
        <strain evidence="3 6">12T220</strain>
    </source>
</reference>
<evidence type="ECO:0000313" key="6">
    <source>
        <dbReference type="Proteomes" id="UP001518680"/>
    </source>
</evidence>
<keyword evidence="2" id="KW-0472">Membrane</keyword>
<comment type="caution">
    <text evidence="4">The sequence shown here is derived from an EMBL/GenBank/DDBJ whole genome shotgun (WGS) entry which is preliminary data.</text>
</comment>
<organism evidence="4 5">
    <name type="scientific">Corynebacterium macginleyi</name>
    <dbReference type="NCBI Taxonomy" id="38290"/>
    <lineage>
        <taxon>Bacteria</taxon>
        <taxon>Bacillati</taxon>
        <taxon>Actinomycetota</taxon>
        <taxon>Actinomycetes</taxon>
        <taxon>Mycobacteriales</taxon>
        <taxon>Corynebacteriaceae</taxon>
        <taxon>Corynebacterium</taxon>
    </lineage>
</organism>
<sequence length="186" mass="20172">MNSMFPGHGRRDGGHDAGGGAADKNYRPGPRDYNRPVHNITQDQDLSTWPHPLRWAYWVLVVAAVIMLVSGMVGIFGGGGVQVEPSDSRIAEYVRSNRLFVSAFNIIGAIILALFSAQLATGSKWARRIISVVIAITLFFNIAALALGIGGLGLLFIAVTLLIAVVLLFRPQSNRFIAHRSLHGRN</sequence>
<dbReference type="EMBL" id="REGC01000002">
    <property type="protein sequence ID" value="RMB63599.1"/>
    <property type="molecule type" value="Genomic_DNA"/>
</dbReference>
<reference evidence="4 5" key="1">
    <citation type="submission" date="2018-10" db="EMBL/GenBank/DDBJ databases">
        <title>Corynebacterium macginleyi genome sequencing and assembly of the type strain and two clinical samples.</title>
        <authorList>
            <person name="Bernier A.-M."/>
            <person name="Bernard K."/>
        </authorList>
    </citation>
    <scope>NUCLEOTIDE SEQUENCE [LARGE SCALE GENOMIC DNA]</scope>
    <source>
        <strain evidence="4 5">NML 120205</strain>
    </source>
</reference>
<feature type="transmembrane region" description="Helical" evidence="2">
    <location>
        <begin position="153"/>
        <end position="170"/>
    </location>
</feature>
<evidence type="ECO:0000313" key="3">
    <source>
        <dbReference type="EMBL" id="MBM0243026.1"/>
    </source>
</evidence>
<feature type="transmembrane region" description="Helical" evidence="2">
    <location>
        <begin position="99"/>
        <end position="117"/>
    </location>
</feature>
<feature type="region of interest" description="Disordered" evidence="1">
    <location>
        <begin position="1"/>
        <end position="34"/>
    </location>
</feature>
<gene>
    <name evidence="4" type="ORF">D9543_01945</name>
    <name evidence="3" type="ORF">GWO63_001665</name>
</gene>
<dbReference type="Proteomes" id="UP000270649">
    <property type="component" value="Unassembled WGS sequence"/>
</dbReference>
<protein>
    <submittedName>
        <fullName evidence="4">Tellurium resistance protein TerC</fullName>
    </submittedName>
</protein>
<evidence type="ECO:0000313" key="4">
    <source>
        <dbReference type="EMBL" id="RMB63599.1"/>
    </source>
</evidence>
<dbReference type="AlphaFoldDB" id="A0A3M0H341"/>
<accession>A0A3M0H341</accession>
<keyword evidence="2" id="KW-0812">Transmembrane</keyword>
<feature type="compositionally biased region" description="Basic and acidic residues" evidence="1">
    <location>
        <begin position="24"/>
        <end position="34"/>
    </location>
</feature>
<evidence type="ECO:0000256" key="2">
    <source>
        <dbReference type="SAM" id="Phobius"/>
    </source>
</evidence>
<dbReference type="GeneID" id="92745265"/>
<dbReference type="RefSeq" id="WP_121912049.1">
    <property type="nucleotide sequence ID" value="NZ_CP068291.1"/>
</dbReference>